<sequence length="128" mass="13986">MTGIVEAARAAWYAHEARTPDWDAAEFARTRDEFVQAAAEHAEDVLGAPAATLTWSYTPSSRLPESVEQATALLEDDDRLQYRVDHSQGGCVYFELVRACAKCARTQVDPVDGMVTLGRLLAEKGEAA</sequence>
<proteinExistence type="predicted"/>
<evidence type="ECO:0000313" key="2">
    <source>
        <dbReference type="Proteomes" id="UP001183535"/>
    </source>
</evidence>
<dbReference type="RefSeq" id="WP_093824469.1">
    <property type="nucleotide sequence ID" value="NZ_JAVRES010000004.1"/>
</dbReference>
<evidence type="ECO:0000313" key="1">
    <source>
        <dbReference type="EMBL" id="MDT0435684.1"/>
    </source>
</evidence>
<gene>
    <name evidence="1" type="ORF">RM877_13410</name>
</gene>
<accession>A0ABD5EPR2</accession>
<protein>
    <submittedName>
        <fullName evidence="1">Uncharacterized protein</fullName>
    </submittedName>
</protein>
<reference evidence="2" key="1">
    <citation type="submission" date="2023-07" db="EMBL/GenBank/DDBJ databases">
        <title>30 novel species of actinomycetes from the DSMZ collection.</title>
        <authorList>
            <person name="Nouioui I."/>
        </authorList>
    </citation>
    <scope>NUCLEOTIDE SEQUENCE [LARGE SCALE GENOMIC DNA]</scope>
    <source>
        <strain evidence="2">DSM 41981</strain>
    </source>
</reference>
<dbReference type="EMBL" id="JAVRES010000004">
    <property type="protein sequence ID" value="MDT0435684.1"/>
    <property type="molecule type" value="Genomic_DNA"/>
</dbReference>
<organism evidence="1 2">
    <name type="scientific">Streptomyces doudnae</name>
    <dbReference type="NCBI Taxonomy" id="3075536"/>
    <lineage>
        <taxon>Bacteria</taxon>
        <taxon>Bacillati</taxon>
        <taxon>Actinomycetota</taxon>
        <taxon>Actinomycetes</taxon>
        <taxon>Kitasatosporales</taxon>
        <taxon>Streptomycetaceae</taxon>
        <taxon>Streptomyces</taxon>
    </lineage>
</organism>
<dbReference type="Proteomes" id="UP001183535">
    <property type="component" value="Unassembled WGS sequence"/>
</dbReference>
<keyword evidence="2" id="KW-1185">Reference proteome</keyword>
<dbReference type="AlphaFoldDB" id="A0ABD5EPR2"/>
<name>A0ABD5EPR2_9ACTN</name>
<comment type="caution">
    <text evidence="1">The sequence shown here is derived from an EMBL/GenBank/DDBJ whole genome shotgun (WGS) entry which is preliminary data.</text>
</comment>